<dbReference type="OrthoDB" id="10042665at2759"/>
<dbReference type="Pfam" id="PF00004">
    <property type="entry name" value="AAA"/>
    <property type="match status" value="1"/>
</dbReference>
<feature type="region of interest" description="Disordered" evidence="1">
    <location>
        <begin position="22"/>
        <end position="54"/>
    </location>
</feature>
<keyword evidence="4" id="KW-1185">Reference proteome</keyword>
<dbReference type="PANTHER" id="PTHR46411">
    <property type="entry name" value="FAMILY ATPASE, PUTATIVE-RELATED"/>
    <property type="match status" value="1"/>
</dbReference>
<dbReference type="EMBL" id="WIGM01000178">
    <property type="protein sequence ID" value="KAF6835377.1"/>
    <property type="molecule type" value="Genomic_DNA"/>
</dbReference>
<dbReference type="InterPro" id="IPR054289">
    <property type="entry name" value="DUF7025"/>
</dbReference>
<dbReference type="CDD" id="cd19481">
    <property type="entry name" value="RecA-like_protease"/>
    <property type="match status" value="1"/>
</dbReference>
<feature type="region of interest" description="Disordered" evidence="1">
    <location>
        <begin position="781"/>
        <end position="815"/>
    </location>
</feature>
<evidence type="ECO:0000313" key="4">
    <source>
        <dbReference type="Proteomes" id="UP000639643"/>
    </source>
</evidence>
<dbReference type="SUPFAM" id="SSF52540">
    <property type="entry name" value="P-loop containing nucleoside triphosphate hydrolases"/>
    <property type="match status" value="1"/>
</dbReference>
<accession>A0A8H6KPP8</accession>
<dbReference type="GO" id="GO:0005524">
    <property type="term" value="F:ATP binding"/>
    <property type="evidence" value="ECO:0007669"/>
    <property type="project" value="InterPro"/>
</dbReference>
<dbReference type="Pfam" id="PF22942">
    <property type="entry name" value="DUF7025"/>
    <property type="match status" value="1"/>
</dbReference>
<dbReference type="InterPro" id="IPR027417">
    <property type="entry name" value="P-loop_NTPase"/>
</dbReference>
<evidence type="ECO:0000256" key="1">
    <source>
        <dbReference type="SAM" id="MobiDB-lite"/>
    </source>
</evidence>
<feature type="compositionally biased region" description="Basic and acidic residues" evidence="1">
    <location>
        <begin position="22"/>
        <end position="39"/>
    </location>
</feature>
<feature type="domain" description="AAA+ ATPase" evidence="2">
    <location>
        <begin position="555"/>
        <end position="676"/>
    </location>
</feature>
<dbReference type="AlphaFoldDB" id="A0A8H6KPP8"/>
<evidence type="ECO:0000259" key="2">
    <source>
        <dbReference type="SMART" id="SM00382"/>
    </source>
</evidence>
<name>A0A8H6KPP8_9PEZI</name>
<dbReference type="InterPro" id="IPR003593">
    <property type="entry name" value="AAA+_ATPase"/>
</dbReference>
<dbReference type="PANTHER" id="PTHR46411:SF2">
    <property type="entry name" value="AAA+ ATPASE DOMAIN-CONTAINING PROTEIN"/>
    <property type="match status" value="1"/>
</dbReference>
<gene>
    <name evidence="3" type="ORF">CMUS01_05790</name>
</gene>
<dbReference type="Gene3D" id="3.40.50.300">
    <property type="entry name" value="P-loop containing nucleotide triphosphate hydrolases"/>
    <property type="match status" value="1"/>
</dbReference>
<reference evidence="3" key="1">
    <citation type="journal article" date="2020" name="Phytopathology">
        <title>Genome Sequence Resources of Colletotrichum truncatum, C. plurivorum, C. musicola, and C. sojae: Four Species Pathogenic to Soybean (Glycine max).</title>
        <authorList>
            <person name="Rogerio F."/>
            <person name="Boufleur T.R."/>
            <person name="Ciampi-Guillardi M."/>
            <person name="Sukno S.A."/>
            <person name="Thon M.R."/>
            <person name="Massola Junior N.S."/>
            <person name="Baroncelli R."/>
        </authorList>
    </citation>
    <scope>NUCLEOTIDE SEQUENCE</scope>
    <source>
        <strain evidence="3">LFN0074</strain>
    </source>
</reference>
<dbReference type="Proteomes" id="UP000639643">
    <property type="component" value="Unassembled WGS sequence"/>
</dbReference>
<sequence length="815" mass="92767">MDSAEVYNRFDKIVDGRLRGREGWEKGGVEDGDRPKEDASGANSGIKNDGVDDELNDDQVTNWIPQVKRLVEFPDMRMNTQVLPIEDFSSKRKRKTAREIDRRWREHAIIVRRILNSKFGLLEYRLEIRSVSLRDIFKRIAKPYKEINLDASPIEIPHPFLCLFHLRDQLKELQASEETPAATRQELEHLLAFISTEPVLRTTIEPYDELVSKNKISRDLPWTLFRSHEWVYIKGNDTGSTDYVNEECVFSISVEEPFLNTTNDHTHFLRCVSTVYNGTKFGVAEKRVPFGSRSKEIVDISIKDLKIVPMRFLSDQQQQEIRHRLIARGKDYCALSMASHKFMEYNGPVVLRPENNAQFLVEITGDKGSWNKNLATSQRVMIDRKAEREIGGLNFVSELLAPCLKEYLGYSRRDADAGDGDVDVNTVQPLDQDKPLGYISDSDSEGDFDADQIVQMHSEKRREQNMIWDGQKLANEDYLMCTSTLIAFLLREKVWAFEIHVHGLKEIVRKQDPFISLQLPEDKKRLVKHLVQDFGAETSVAGSITYEDIIEGKGRGLVFLLHGPPGLGKTLTAESVAESTHRPLYHVSTGELSANVKELEGQLTQIFRLGLRWGAVVLLDEADVLDQEVNHGTGEECHFFLRLIEYYDGMLFLTTNRFDDFDNAFYNRIHVSIRYRPLQSPERTNIWRQHLTRASRRSDGGDGSGSGGSPRWSEEAYRLLGQIETNGRDIRNYTRTAYGYARALGEDLGIRHVVSVIRNNIDVDESSDAAGILQDLEALEERTGGRPHAEVSEHPVGGRPAGRRLILGSPSLLPA</sequence>
<dbReference type="InterPro" id="IPR003959">
    <property type="entry name" value="ATPase_AAA_core"/>
</dbReference>
<comment type="caution">
    <text evidence="3">The sequence shown here is derived from an EMBL/GenBank/DDBJ whole genome shotgun (WGS) entry which is preliminary data.</text>
</comment>
<organism evidence="3 4">
    <name type="scientific">Colletotrichum musicola</name>
    <dbReference type="NCBI Taxonomy" id="2175873"/>
    <lineage>
        <taxon>Eukaryota</taxon>
        <taxon>Fungi</taxon>
        <taxon>Dikarya</taxon>
        <taxon>Ascomycota</taxon>
        <taxon>Pezizomycotina</taxon>
        <taxon>Sordariomycetes</taxon>
        <taxon>Hypocreomycetidae</taxon>
        <taxon>Glomerellales</taxon>
        <taxon>Glomerellaceae</taxon>
        <taxon>Colletotrichum</taxon>
        <taxon>Colletotrichum orchidearum species complex</taxon>
    </lineage>
</organism>
<protein>
    <submittedName>
        <fullName evidence="3">AAA family ATPase</fullName>
    </submittedName>
</protein>
<dbReference type="GO" id="GO:0016887">
    <property type="term" value="F:ATP hydrolysis activity"/>
    <property type="evidence" value="ECO:0007669"/>
    <property type="project" value="InterPro"/>
</dbReference>
<feature type="compositionally biased region" description="Basic and acidic residues" evidence="1">
    <location>
        <begin position="781"/>
        <end position="793"/>
    </location>
</feature>
<dbReference type="SMART" id="SM00382">
    <property type="entry name" value="AAA"/>
    <property type="match status" value="1"/>
</dbReference>
<proteinExistence type="predicted"/>
<feature type="region of interest" description="Disordered" evidence="1">
    <location>
        <begin position="692"/>
        <end position="712"/>
    </location>
</feature>
<evidence type="ECO:0000313" key="3">
    <source>
        <dbReference type="EMBL" id="KAF6835377.1"/>
    </source>
</evidence>